<evidence type="ECO:0000313" key="1">
    <source>
        <dbReference type="EMBL" id="MFC6196703.1"/>
    </source>
</evidence>
<dbReference type="PANTHER" id="PTHR35580:SF1">
    <property type="entry name" value="PHYTASE-LIKE DOMAIN-CONTAINING PROTEIN"/>
    <property type="match status" value="1"/>
</dbReference>
<organism evidence="1 2">
    <name type="scientific">Ponticaulis profundi</name>
    <dbReference type="NCBI Taxonomy" id="2665222"/>
    <lineage>
        <taxon>Bacteria</taxon>
        <taxon>Pseudomonadati</taxon>
        <taxon>Pseudomonadota</taxon>
        <taxon>Alphaproteobacteria</taxon>
        <taxon>Hyphomonadales</taxon>
        <taxon>Hyphomonadaceae</taxon>
        <taxon>Ponticaulis</taxon>
    </lineage>
</organism>
<dbReference type="SUPFAM" id="SSF63829">
    <property type="entry name" value="Calcium-dependent phosphotriesterase"/>
    <property type="match status" value="1"/>
</dbReference>
<dbReference type="Gene3D" id="2.130.10.10">
    <property type="entry name" value="YVTN repeat-like/Quinoprotein amine dehydrogenase"/>
    <property type="match status" value="1"/>
</dbReference>
<dbReference type="SUPFAM" id="SSF50998">
    <property type="entry name" value="Quinoprotein alcohol dehydrogenase-like"/>
    <property type="match status" value="1"/>
</dbReference>
<evidence type="ECO:0008006" key="3">
    <source>
        <dbReference type="Google" id="ProtNLM"/>
    </source>
</evidence>
<dbReference type="EMBL" id="JBHSSW010000002">
    <property type="protein sequence ID" value="MFC6196703.1"/>
    <property type="molecule type" value="Genomic_DNA"/>
</dbReference>
<accession>A0ABW1S4Z0</accession>
<name>A0ABW1S4Z0_9PROT</name>
<gene>
    <name evidence="1" type="ORF">ACFQDM_01360</name>
</gene>
<protein>
    <recommendedName>
        <fullName evidence="3">Regulatory protein FlaEY</fullName>
    </recommendedName>
</protein>
<dbReference type="InterPro" id="IPR015943">
    <property type="entry name" value="WD40/YVTN_repeat-like_dom_sf"/>
</dbReference>
<dbReference type="Proteomes" id="UP001596303">
    <property type="component" value="Unassembled WGS sequence"/>
</dbReference>
<keyword evidence="2" id="KW-1185">Reference proteome</keyword>
<sequence length="896" mass="93334">MVDLVPFDFSALSGYYNAKINYRLASQTSAASQAASATPNSNAVADSELPWRQEVDAKKALISAMGAGAFISDSAAREARGDSSDVTKILLAYEALAQAKVIADAALEGDLPVGQEGRAQKRILEAINDVSGFLDSVDIKKSILITGERVSVAQSEVAIARSTYEYNTKVLHEGDYDAEVAAFQGSKTFSIQVDKINSTQTVNIDLAEMGGTVRNLDNVADFINGKLEEAGIRTRFERVKVGTENEDGVIEGNQFGFKIEGVSTEQLSFSSTDTQTAAVMVGQSGGAGNSGGQFSVWTGIDTDTVERATASRLGEDENDTEFTATAVHPDGGYVVVGTTTGVVGNGETKGEQDAFLARYDSQGKMVWSRSLGAAENAEGLDIAVSSTGQIAITGVTTDKLTSGSVGGQEDTFVTLYDADGIEQWTRQRAASYDDRGTSIAFASDGSIFVGGTTASSMTNDALAGGSDSFVEKLDAQGNQVWIRQFGTSGNDSVTSVAVADDGSIIVAGTEDGEGVVRRFESDVDTPNDWSVSLGNLYGGQINDVKIAADGSVFMGGVTRAAGENATGFTATSQSDRDGFVAKLNLTGNSANLNWIQRLGGEGYQSVEGIALSGDEVIAVGTGEAVFGTGSSDKDQSAYMTSLAQTTGAQDWTHSITGRGGAATASDVVLNTNYSSTLDAFGLPDGEMVVSDTASLTDRLALRAGDHFYVAVDGGSEKKVTIEQGDNLRSLTFKINAALVLDGTAAVRRGSDGQSLKITPAEGSKIELISGSEGNDALAALGLTEGFVMEKPVRTGDDEQNDGPEIVTMGLTNKVSLETQESIQDTVDMLDTALRALRTAYRWAIDDPTLTSLQNNNSNGNTSGAVPAYLTAQISNLQAGLQRLSAGGGGGATSLFA</sequence>
<dbReference type="RefSeq" id="WP_377374466.1">
    <property type="nucleotide sequence ID" value="NZ_JBHSSW010000002.1"/>
</dbReference>
<comment type="caution">
    <text evidence="1">The sequence shown here is derived from an EMBL/GenBank/DDBJ whole genome shotgun (WGS) entry which is preliminary data.</text>
</comment>
<proteinExistence type="predicted"/>
<dbReference type="PANTHER" id="PTHR35580">
    <property type="entry name" value="CELL SURFACE GLYCOPROTEIN (S-LAYER PROTEIN)-LIKE PROTEIN"/>
    <property type="match status" value="1"/>
</dbReference>
<dbReference type="InterPro" id="IPR011047">
    <property type="entry name" value="Quinoprotein_ADH-like_sf"/>
</dbReference>
<dbReference type="InterPro" id="IPR052918">
    <property type="entry name" value="Motility_Chemotaxis_Reg"/>
</dbReference>
<evidence type="ECO:0000313" key="2">
    <source>
        <dbReference type="Proteomes" id="UP001596303"/>
    </source>
</evidence>
<reference evidence="2" key="1">
    <citation type="journal article" date="2019" name="Int. J. Syst. Evol. Microbiol.">
        <title>The Global Catalogue of Microorganisms (GCM) 10K type strain sequencing project: providing services to taxonomists for standard genome sequencing and annotation.</title>
        <authorList>
            <consortium name="The Broad Institute Genomics Platform"/>
            <consortium name="The Broad Institute Genome Sequencing Center for Infectious Disease"/>
            <person name="Wu L."/>
            <person name="Ma J."/>
        </authorList>
    </citation>
    <scope>NUCLEOTIDE SEQUENCE [LARGE SCALE GENOMIC DNA]</scope>
    <source>
        <strain evidence="2">CGMCC-1.15741</strain>
    </source>
</reference>